<evidence type="ECO:0000313" key="3">
    <source>
        <dbReference type="EMBL" id="GGK31004.1"/>
    </source>
</evidence>
<feature type="domain" description="HTH luxR-type" evidence="2">
    <location>
        <begin position="282"/>
        <end position="347"/>
    </location>
</feature>
<accession>A0A8J3FHX2</accession>
<dbReference type="Gene3D" id="1.10.10.10">
    <property type="entry name" value="Winged helix-like DNA-binding domain superfamily/Winged helix DNA-binding domain"/>
    <property type="match status" value="1"/>
</dbReference>
<sequence length="359" mass="37930">MTTTVDVSGGDPADGPVVPVLTRYGMSPDADLVYRTLTGAGAQSESGLRLRLGLTAAQTARACDELAAVQALRGVTNPGGRSRTWRAAPTGEFLPRLRDRHRTAEYARAKTRQDAATRTGHGAVLLAAGLPADLPPGQLGLRTFPGRSAARSRLVDLSARAREYLAMNPEPVFTDETIAAAAPHDLAMLARGTRMVGLAHPGNRSPAVDAHSRALEEAGSLHRVALDLPTKLIIADRRVAILPLDPGDLAVGAVEIQQPAVVEALVATYLRAFDKAQECVPDDTGPAPLTDREKAVVILLMQGRTDQAIARALGVSTRTVQYTLRALMDRMHVNTRFALGFAIGGSGLLSPADQIDVAS</sequence>
<dbReference type="RefSeq" id="WP_189114413.1">
    <property type="nucleotide sequence ID" value="NZ_BMQC01000007.1"/>
</dbReference>
<dbReference type="InterPro" id="IPR016032">
    <property type="entry name" value="Sig_transdc_resp-reg_C-effctor"/>
</dbReference>
<dbReference type="Proteomes" id="UP000662200">
    <property type="component" value="Unassembled WGS sequence"/>
</dbReference>
<gene>
    <name evidence="3" type="ORF">GCM10010124_24800</name>
</gene>
<dbReference type="GO" id="GO:0006355">
    <property type="term" value="P:regulation of DNA-templated transcription"/>
    <property type="evidence" value="ECO:0007669"/>
    <property type="project" value="InterPro"/>
</dbReference>
<dbReference type="CDD" id="cd06170">
    <property type="entry name" value="LuxR_C_like"/>
    <property type="match status" value="1"/>
</dbReference>
<dbReference type="GO" id="GO:0003677">
    <property type="term" value="F:DNA binding"/>
    <property type="evidence" value="ECO:0007669"/>
    <property type="project" value="UniProtKB-KW"/>
</dbReference>
<name>A0A8J3FHX2_9ACTN</name>
<evidence type="ECO:0000313" key="4">
    <source>
        <dbReference type="Proteomes" id="UP000662200"/>
    </source>
</evidence>
<reference evidence="3" key="2">
    <citation type="submission" date="2020-09" db="EMBL/GenBank/DDBJ databases">
        <authorList>
            <person name="Sun Q."/>
            <person name="Ohkuma M."/>
        </authorList>
    </citation>
    <scope>NUCLEOTIDE SEQUENCE</scope>
    <source>
        <strain evidence="3">JCM 3091</strain>
    </source>
</reference>
<keyword evidence="4" id="KW-1185">Reference proteome</keyword>
<dbReference type="SMART" id="SM00421">
    <property type="entry name" value="HTH_LUXR"/>
    <property type="match status" value="1"/>
</dbReference>
<dbReference type="InterPro" id="IPR036388">
    <property type="entry name" value="WH-like_DNA-bd_sf"/>
</dbReference>
<dbReference type="EMBL" id="BMQC01000007">
    <property type="protein sequence ID" value="GGK31004.1"/>
    <property type="molecule type" value="Genomic_DNA"/>
</dbReference>
<comment type="caution">
    <text evidence="3">The sequence shown here is derived from an EMBL/GenBank/DDBJ whole genome shotgun (WGS) entry which is preliminary data.</text>
</comment>
<dbReference type="PANTHER" id="PTHR43214">
    <property type="entry name" value="TWO-COMPONENT RESPONSE REGULATOR"/>
    <property type="match status" value="1"/>
</dbReference>
<evidence type="ECO:0000256" key="1">
    <source>
        <dbReference type="ARBA" id="ARBA00023125"/>
    </source>
</evidence>
<keyword evidence="1" id="KW-0238">DNA-binding</keyword>
<dbReference type="PROSITE" id="PS50043">
    <property type="entry name" value="HTH_LUXR_2"/>
    <property type="match status" value="1"/>
</dbReference>
<dbReference type="InterPro" id="IPR000792">
    <property type="entry name" value="Tscrpt_reg_LuxR_C"/>
</dbReference>
<dbReference type="PRINTS" id="PR00038">
    <property type="entry name" value="HTHLUXR"/>
</dbReference>
<dbReference type="AlphaFoldDB" id="A0A8J3FHX2"/>
<reference evidence="3" key="1">
    <citation type="journal article" date="2014" name="Int. J. Syst. Evol. Microbiol.">
        <title>Complete genome sequence of Corynebacterium casei LMG S-19264T (=DSM 44701T), isolated from a smear-ripened cheese.</title>
        <authorList>
            <consortium name="US DOE Joint Genome Institute (JGI-PGF)"/>
            <person name="Walter F."/>
            <person name="Albersmeier A."/>
            <person name="Kalinowski J."/>
            <person name="Ruckert C."/>
        </authorList>
    </citation>
    <scope>NUCLEOTIDE SEQUENCE</scope>
    <source>
        <strain evidence="3">JCM 3091</strain>
    </source>
</reference>
<protein>
    <recommendedName>
        <fullName evidence="2">HTH luxR-type domain-containing protein</fullName>
    </recommendedName>
</protein>
<dbReference type="SUPFAM" id="SSF46894">
    <property type="entry name" value="C-terminal effector domain of the bipartite response regulators"/>
    <property type="match status" value="1"/>
</dbReference>
<dbReference type="InterPro" id="IPR039420">
    <property type="entry name" value="WalR-like"/>
</dbReference>
<evidence type="ECO:0000259" key="2">
    <source>
        <dbReference type="PROSITE" id="PS50043"/>
    </source>
</evidence>
<organism evidence="3 4">
    <name type="scientific">Pilimelia terevasa</name>
    <dbReference type="NCBI Taxonomy" id="53372"/>
    <lineage>
        <taxon>Bacteria</taxon>
        <taxon>Bacillati</taxon>
        <taxon>Actinomycetota</taxon>
        <taxon>Actinomycetes</taxon>
        <taxon>Micromonosporales</taxon>
        <taxon>Micromonosporaceae</taxon>
        <taxon>Pilimelia</taxon>
    </lineage>
</organism>
<proteinExistence type="predicted"/>
<dbReference type="Pfam" id="PF00196">
    <property type="entry name" value="GerE"/>
    <property type="match status" value="1"/>
</dbReference>